<dbReference type="RefSeq" id="WP_247029645.1">
    <property type="nucleotide sequence ID" value="NZ_JALKCH010000007.1"/>
</dbReference>
<evidence type="ECO:0000256" key="1">
    <source>
        <dbReference type="SAM" id="Phobius"/>
    </source>
</evidence>
<feature type="transmembrane region" description="Helical" evidence="1">
    <location>
        <begin position="71"/>
        <end position="91"/>
    </location>
</feature>
<comment type="caution">
    <text evidence="2">The sequence shown here is derived from an EMBL/GenBank/DDBJ whole genome shotgun (WGS) entry which is preliminary data.</text>
</comment>
<organism evidence="2 3">
    <name type="scientific">Ancylobacter crimeensis</name>
    <dbReference type="NCBI Taxonomy" id="2579147"/>
    <lineage>
        <taxon>Bacteria</taxon>
        <taxon>Pseudomonadati</taxon>
        <taxon>Pseudomonadota</taxon>
        <taxon>Alphaproteobacteria</taxon>
        <taxon>Hyphomicrobiales</taxon>
        <taxon>Xanthobacteraceae</taxon>
        <taxon>Ancylobacter</taxon>
    </lineage>
</organism>
<evidence type="ECO:0000313" key="3">
    <source>
        <dbReference type="Proteomes" id="UP001203284"/>
    </source>
</evidence>
<evidence type="ECO:0008006" key="4">
    <source>
        <dbReference type="Google" id="ProtNLM"/>
    </source>
</evidence>
<gene>
    <name evidence="2" type="ORF">MWN34_12610</name>
</gene>
<feature type="transmembrane region" description="Helical" evidence="1">
    <location>
        <begin position="151"/>
        <end position="171"/>
    </location>
</feature>
<keyword evidence="1" id="KW-0472">Membrane</keyword>
<accession>A0ABT0DCY1</accession>
<keyword evidence="3" id="KW-1185">Reference proteome</keyword>
<sequence length="203" mass="21729">MSDWDETIGLFKEIAIDDVRSREDALIAHIRSQENQALSLLSLCSTLAIACASGVAAGLGTTPIASRLMSYGFGAAFVSLLIGAGISLWTLRSTPLALVGRDPQFWRCALFHDERKADAILDGYMHASSETMKFNDHLSLSLSGHLKWARLFLILAPVAALCTIILAPPFLSVADSIIALGTSAAPVMDVGFPSHGHIVPWDP</sequence>
<protein>
    <recommendedName>
        <fullName evidence="4">DUF2868 domain-containing protein</fullName>
    </recommendedName>
</protein>
<dbReference type="Proteomes" id="UP001203284">
    <property type="component" value="Unassembled WGS sequence"/>
</dbReference>
<name>A0ABT0DCY1_9HYPH</name>
<dbReference type="EMBL" id="JALKCH010000007">
    <property type="protein sequence ID" value="MCK0197754.1"/>
    <property type="molecule type" value="Genomic_DNA"/>
</dbReference>
<feature type="transmembrane region" description="Helical" evidence="1">
    <location>
        <begin position="37"/>
        <end position="59"/>
    </location>
</feature>
<evidence type="ECO:0000313" key="2">
    <source>
        <dbReference type="EMBL" id="MCK0197754.1"/>
    </source>
</evidence>
<keyword evidence="1" id="KW-0812">Transmembrane</keyword>
<proteinExistence type="predicted"/>
<keyword evidence="1" id="KW-1133">Transmembrane helix</keyword>
<reference evidence="2 3" key="1">
    <citation type="submission" date="2022-04" db="EMBL/GenBank/DDBJ databases">
        <authorList>
            <person name="Grouzdev D.S."/>
            <person name="Pantiukh K.S."/>
            <person name="Krutkina M.S."/>
        </authorList>
    </citation>
    <scope>NUCLEOTIDE SEQUENCE [LARGE SCALE GENOMIC DNA]</scope>
    <source>
        <strain evidence="2 3">6x-1</strain>
    </source>
</reference>